<dbReference type="Proteomes" id="UP000324800">
    <property type="component" value="Unassembled WGS sequence"/>
</dbReference>
<proteinExistence type="predicted"/>
<organism evidence="2 3">
    <name type="scientific">Streblomastix strix</name>
    <dbReference type="NCBI Taxonomy" id="222440"/>
    <lineage>
        <taxon>Eukaryota</taxon>
        <taxon>Metamonada</taxon>
        <taxon>Preaxostyla</taxon>
        <taxon>Oxymonadida</taxon>
        <taxon>Streblomastigidae</taxon>
        <taxon>Streblomastix</taxon>
    </lineage>
</organism>
<evidence type="ECO:0000313" key="3">
    <source>
        <dbReference type="Proteomes" id="UP000324800"/>
    </source>
</evidence>
<dbReference type="AlphaFoldDB" id="A0A5J4UN58"/>
<protein>
    <submittedName>
        <fullName evidence="2">Uncharacterized protein</fullName>
    </submittedName>
</protein>
<comment type="caution">
    <text evidence="2">The sequence shown here is derived from an EMBL/GenBank/DDBJ whole genome shotgun (WGS) entry which is preliminary data.</text>
</comment>
<sequence length="20" mass="2161">MHDGILRSQVPTPKALGRSP</sequence>
<accession>A0A5J4UN58</accession>
<evidence type="ECO:0000313" key="2">
    <source>
        <dbReference type="EMBL" id="KAA6371461.1"/>
    </source>
</evidence>
<gene>
    <name evidence="2" type="ORF">EZS28_033010</name>
</gene>
<feature type="region of interest" description="Disordered" evidence="1">
    <location>
        <begin position="1"/>
        <end position="20"/>
    </location>
</feature>
<name>A0A5J4UN58_9EUKA</name>
<feature type="non-terminal residue" evidence="2">
    <location>
        <position position="20"/>
    </location>
</feature>
<evidence type="ECO:0000256" key="1">
    <source>
        <dbReference type="SAM" id="MobiDB-lite"/>
    </source>
</evidence>
<reference evidence="2 3" key="1">
    <citation type="submission" date="2019-03" db="EMBL/GenBank/DDBJ databases">
        <title>Single cell metagenomics reveals metabolic interactions within the superorganism composed of flagellate Streblomastix strix and complex community of Bacteroidetes bacteria on its surface.</title>
        <authorList>
            <person name="Treitli S.C."/>
            <person name="Kolisko M."/>
            <person name="Husnik F."/>
            <person name="Keeling P."/>
            <person name="Hampl V."/>
        </authorList>
    </citation>
    <scope>NUCLEOTIDE SEQUENCE [LARGE SCALE GENOMIC DNA]</scope>
    <source>
        <strain evidence="2">ST1C</strain>
    </source>
</reference>
<dbReference type="EMBL" id="SNRW01014437">
    <property type="protein sequence ID" value="KAA6371461.1"/>
    <property type="molecule type" value="Genomic_DNA"/>
</dbReference>